<accession>A0AA86VDY3</accession>
<dbReference type="PANTHER" id="PTHR35696">
    <property type="entry name" value="ELECTRON CARRIER/IRON ION-BINDING PROTEIN"/>
    <property type="match status" value="1"/>
</dbReference>
<dbReference type="PANTHER" id="PTHR35696:SF1">
    <property type="entry name" value="ELECTRON CARRIER_IRON ION-BINDING PROTEIN"/>
    <property type="match status" value="1"/>
</dbReference>
<dbReference type="AlphaFoldDB" id="A0AA86VDY3"/>
<evidence type="ECO:0000256" key="1">
    <source>
        <dbReference type="SAM" id="MobiDB-lite"/>
    </source>
</evidence>
<keyword evidence="3" id="KW-1185">Reference proteome</keyword>
<name>A0AA86VDY3_9FABA</name>
<dbReference type="Proteomes" id="UP001189624">
    <property type="component" value="Chromosome 3"/>
</dbReference>
<organism evidence="2 3">
    <name type="scientific">Sphenostylis stenocarpa</name>
    <dbReference type="NCBI Taxonomy" id="92480"/>
    <lineage>
        <taxon>Eukaryota</taxon>
        <taxon>Viridiplantae</taxon>
        <taxon>Streptophyta</taxon>
        <taxon>Embryophyta</taxon>
        <taxon>Tracheophyta</taxon>
        <taxon>Spermatophyta</taxon>
        <taxon>Magnoliopsida</taxon>
        <taxon>eudicotyledons</taxon>
        <taxon>Gunneridae</taxon>
        <taxon>Pentapetalae</taxon>
        <taxon>rosids</taxon>
        <taxon>fabids</taxon>
        <taxon>Fabales</taxon>
        <taxon>Fabaceae</taxon>
        <taxon>Papilionoideae</taxon>
        <taxon>50 kb inversion clade</taxon>
        <taxon>NPAAA clade</taxon>
        <taxon>indigoferoid/millettioid clade</taxon>
        <taxon>Phaseoleae</taxon>
        <taxon>Sphenostylis</taxon>
    </lineage>
</organism>
<reference evidence="2" key="1">
    <citation type="submission" date="2023-10" db="EMBL/GenBank/DDBJ databases">
        <authorList>
            <person name="Domelevo Entfellner J.-B."/>
        </authorList>
    </citation>
    <scope>NUCLEOTIDE SEQUENCE</scope>
</reference>
<dbReference type="Gramene" id="rna-AYBTSS11_LOCUS11225">
    <property type="protein sequence ID" value="CAJ1943193.1"/>
    <property type="gene ID" value="gene-AYBTSS11_LOCUS11225"/>
</dbReference>
<evidence type="ECO:0000313" key="2">
    <source>
        <dbReference type="EMBL" id="CAJ1943193.1"/>
    </source>
</evidence>
<sequence>MAAPNNSNNATPKTGTLGVGLSPTPPKSQRGHNKPKCKQCGNVARSRCPYECCKRCCSRNQNPCHIHVKGMEFVSFVVVDLLELSLRANGVEQHTATPCRAVMKSSWPLSSSKATSLALGFLNQYLELDSQLGDGVTTRGISLPNNGQTENGVRRGWLMSFSFLVELVLGLHCILDHPPTKTVWSLLNRWNLGFEVELDYSATTGSVLKANSTFPDKTPSSGTSALDHQPLEPPQSTSAGRVASLRQLSNSFAQFNNLHLSLRSKKPLTRKDAAAINEWRFAKLKEYKERNVEVENEAFDRYMKNVDLLEEVLAVKPLDDDVSSALESNPTPMDNNETMIPGLKLQLRSNSMRSDGLRMKIQQIVDEGLKKLERNAVDGGMNESIDDEDNKASKRGKGMERLTAVSDLMDKINKARSEEDLKSCLEMKSQLFNLDEGSSVVDLKDNEVIENQTTEREVVPAKELDYSLPKFVTTTEIDQETLSSIDIHLSSLEDVEQL</sequence>
<feature type="compositionally biased region" description="Polar residues" evidence="1">
    <location>
        <begin position="1"/>
        <end position="14"/>
    </location>
</feature>
<gene>
    <name evidence="2" type="ORF">AYBTSS11_LOCUS11225</name>
</gene>
<dbReference type="EMBL" id="OY731400">
    <property type="protein sequence ID" value="CAJ1943193.1"/>
    <property type="molecule type" value="Genomic_DNA"/>
</dbReference>
<evidence type="ECO:0000313" key="3">
    <source>
        <dbReference type="Proteomes" id="UP001189624"/>
    </source>
</evidence>
<dbReference type="Pfam" id="PF05142">
    <property type="entry name" value="DUF702"/>
    <property type="match status" value="1"/>
</dbReference>
<feature type="compositionally biased region" description="Polar residues" evidence="1">
    <location>
        <begin position="211"/>
        <end position="226"/>
    </location>
</feature>
<proteinExistence type="predicted"/>
<feature type="region of interest" description="Disordered" evidence="1">
    <location>
        <begin position="1"/>
        <end position="36"/>
    </location>
</feature>
<feature type="region of interest" description="Disordered" evidence="1">
    <location>
        <begin position="211"/>
        <end position="239"/>
    </location>
</feature>
<protein>
    <submittedName>
        <fullName evidence="2">Uncharacterized protein</fullName>
    </submittedName>
</protein>